<dbReference type="InterPro" id="IPR003783">
    <property type="entry name" value="Regulatory_RecX"/>
</dbReference>
<dbReference type="Proteomes" id="UP000290567">
    <property type="component" value="Unassembled WGS sequence"/>
</dbReference>
<dbReference type="EMBL" id="BJCC01000001">
    <property type="protein sequence ID" value="GCF92356.1"/>
    <property type="molecule type" value="Genomic_DNA"/>
</dbReference>
<evidence type="ECO:0000259" key="7">
    <source>
        <dbReference type="Pfam" id="PF02631"/>
    </source>
</evidence>
<comment type="function">
    <text evidence="1 6">Modulates RecA activity.</text>
</comment>
<evidence type="ECO:0000259" key="8">
    <source>
        <dbReference type="Pfam" id="PF21981"/>
    </source>
</evidence>
<evidence type="ECO:0000313" key="10">
    <source>
        <dbReference type="EMBL" id="GCF92356.1"/>
    </source>
</evidence>
<evidence type="ECO:0000259" key="9">
    <source>
        <dbReference type="Pfam" id="PF21982"/>
    </source>
</evidence>
<dbReference type="OrthoDB" id="5421057at2"/>
<comment type="subcellular location">
    <subcellularLocation>
        <location evidence="2 6">Cytoplasm</location>
    </subcellularLocation>
</comment>
<dbReference type="HAMAP" id="MF_01114">
    <property type="entry name" value="RecX"/>
    <property type="match status" value="1"/>
</dbReference>
<dbReference type="InterPro" id="IPR053926">
    <property type="entry name" value="RecX_HTH_1st"/>
</dbReference>
<gene>
    <name evidence="6 10" type="primary">recX</name>
    <name evidence="10" type="ORF">NRIC_02470</name>
</gene>
<feature type="domain" description="RecX third three-helical" evidence="8">
    <location>
        <begin position="212"/>
        <end position="257"/>
    </location>
</feature>
<dbReference type="AlphaFoldDB" id="A0A4P5P4K7"/>
<name>A0A4P5P4K7_9ENTE</name>
<feature type="domain" description="RecX first three-helical" evidence="9">
    <location>
        <begin position="62"/>
        <end position="99"/>
    </location>
</feature>
<comment type="similarity">
    <text evidence="3 6">Belongs to the RecX family.</text>
</comment>
<dbReference type="Pfam" id="PF02631">
    <property type="entry name" value="RecX_HTH2"/>
    <property type="match status" value="1"/>
</dbReference>
<dbReference type="NCBIfam" id="NF010733">
    <property type="entry name" value="PRK14135.1"/>
    <property type="match status" value="1"/>
</dbReference>
<comment type="caution">
    <text evidence="10">The sequence shown here is derived from an EMBL/GenBank/DDBJ whole genome shotgun (WGS) entry which is preliminary data.</text>
</comment>
<accession>A0A4P5P4K7</accession>
<dbReference type="InterPro" id="IPR053924">
    <property type="entry name" value="RecX_HTH_2nd"/>
</dbReference>
<feature type="domain" description="RecX third three-helical" evidence="8">
    <location>
        <begin position="155"/>
        <end position="200"/>
    </location>
</feature>
<proteinExistence type="inferred from homology"/>
<evidence type="ECO:0000256" key="6">
    <source>
        <dbReference type="HAMAP-Rule" id="MF_01114"/>
    </source>
</evidence>
<dbReference type="GO" id="GO:0005737">
    <property type="term" value="C:cytoplasm"/>
    <property type="evidence" value="ECO:0007669"/>
    <property type="project" value="UniProtKB-SubCell"/>
</dbReference>
<dbReference type="PANTHER" id="PTHR33602">
    <property type="entry name" value="REGULATORY PROTEIN RECX FAMILY PROTEIN"/>
    <property type="match status" value="1"/>
</dbReference>
<dbReference type="GO" id="GO:0006282">
    <property type="term" value="P:regulation of DNA repair"/>
    <property type="evidence" value="ECO:0007669"/>
    <property type="project" value="UniProtKB-UniRule"/>
</dbReference>
<evidence type="ECO:0000256" key="2">
    <source>
        <dbReference type="ARBA" id="ARBA00004496"/>
    </source>
</evidence>
<dbReference type="Pfam" id="PF21982">
    <property type="entry name" value="RecX_HTH1"/>
    <property type="match status" value="1"/>
</dbReference>
<evidence type="ECO:0000256" key="3">
    <source>
        <dbReference type="ARBA" id="ARBA00009695"/>
    </source>
</evidence>
<sequence length="267" mass="31369">MITVNKVNKGRNGHYDIELSNGDRLIVSEDVLVRFRLLKGQELTEQELVEIKEVGNEDLGFQLALNYLSYQMRSEKEVRSYLKEKEIEQKDRTKIIDRLKKLDLVNDQNYAESYIRTQMRLADKGPRVLRQKLQEKGISGETLENALALFEEQAQYELASKTAAKALKKFHHKSVREIQQKLQQQLMTKGFSNDTIKQVIADIDFEEIYQQEADSLQLQGEKLWRQYQRFDLAKRSLKTKQNLYQKGYQLDAIDAFIAEKKEEQDEE</sequence>
<dbReference type="InterPro" id="IPR053925">
    <property type="entry name" value="RecX_HTH_3rd"/>
</dbReference>
<evidence type="ECO:0000256" key="1">
    <source>
        <dbReference type="ARBA" id="ARBA00003529"/>
    </source>
</evidence>
<evidence type="ECO:0000313" key="11">
    <source>
        <dbReference type="Proteomes" id="UP000290567"/>
    </source>
</evidence>
<feature type="domain" description="RecX second three-helical" evidence="7">
    <location>
        <begin position="106"/>
        <end position="147"/>
    </location>
</feature>
<keyword evidence="11" id="KW-1185">Reference proteome</keyword>
<keyword evidence="5 6" id="KW-0963">Cytoplasm</keyword>
<dbReference type="InterPro" id="IPR036388">
    <property type="entry name" value="WH-like_DNA-bd_sf"/>
</dbReference>
<dbReference type="RefSeq" id="WP_146620866.1">
    <property type="nucleotide sequence ID" value="NZ_BJCC01000001.1"/>
</dbReference>
<organism evidence="10 11">
    <name type="scientific">Enterococcus florum</name>
    <dbReference type="NCBI Taxonomy" id="2480627"/>
    <lineage>
        <taxon>Bacteria</taxon>
        <taxon>Bacillati</taxon>
        <taxon>Bacillota</taxon>
        <taxon>Bacilli</taxon>
        <taxon>Lactobacillales</taxon>
        <taxon>Enterococcaceae</taxon>
        <taxon>Enterococcus</taxon>
    </lineage>
</organism>
<dbReference type="Gene3D" id="1.10.10.10">
    <property type="entry name" value="Winged helix-like DNA-binding domain superfamily/Winged helix DNA-binding domain"/>
    <property type="match status" value="4"/>
</dbReference>
<reference evidence="11" key="1">
    <citation type="submission" date="2019-02" db="EMBL/GenBank/DDBJ databases">
        <title>Draft genome sequence of Enterococcus sp. Gos25-1.</title>
        <authorList>
            <person name="Tanaka N."/>
            <person name="Shiwa Y."/>
            <person name="Fujita N."/>
        </authorList>
    </citation>
    <scope>NUCLEOTIDE SEQUENCE [LARGE SCALE GENOMIC DNA]</scope>
    <source>
        <strain evidence="11">Gos25-1</strain>
    </source>
</reference>
<dbReference type="PANTHER" id="PTHR33602:SF1">
    <property type="entry name" value="REGULATORY PROTEIN RECX FAMILY PROTEIN"/>
    <property type="match status" value="1"/>
</dbReference>
<evidence type="ECO:0000256" key="4">
    <source>
        <dbReference type="ARBA" id="ARBA00018111"/>
    </source>
</evidence>
<dbReference type="Pfam" id="PF21981">
    <property type="entry name" value="RecX_HTH3"/>
    <property type="match status" value="2"/>
</dbReference>
<evidence type="ECO:0000256" key="5">
    <source>
        <dbReference type="ARBA" id="ARBA00022490"/>
    </source>
</evidence>
<protein>
    <recommendedName>
        <fullName evidence="4 6">Regulatory protein RecX</fullName>
    </recommendedName>
</protein>